<dbReference type="EnsemblMetazoa" id="GPAI010806-RA">
    <property type="protein sequence ID" value="GPAI010806-PA"/>
    <property type="gene ID" value="GPAI010806"/>
</dbReference>
<reference evidence="1" key="2">
    <citation type="submission" date="2020-05" db="UniProtKB">
        <authorList>
            <consortium name="EnsemblMetazoa"/>
        </authorList>
    </citation>
    <scope>IDENTIFICATION</scope>
    <source>
        <strain evidence="1">IAEA</strain>
    </source>
</reference>
<reference evidence="2" key="1">
    <citation type="submission" date="2014-03" db="EMBL/GenBank/DDBJ databases">
        <authorList>
            <person name="Aksoy S."/>
            <person name="Warren W."/>
            <person name="Wilson R.K."/>
        </authorList>
    </citation>
    <scope>NUCLEOTIDE SEQUENCE [LARGE SCALE GENOMIC DNA]</scope>
    <source>
        <strain evidence="2">IAEA</strain>
    </source>
</reference>
<proteinExistence type="predicted"/>
<keyword evidence="2" id="KW-1185">Reference proteome</keyword>
<protein>
    <submittedName>
        <fullName evidence="1">Uncharacterized protein</fullName>
    </submittedName>
</protein>
<organism evidence="1 2">
    <name type="scientific">Glossina pallidipes</name>
    <name type="common">Tsetse fly</name>
    <dbReference type="NCBI Taxonomy" id="7398"/>
    <lineage>
        <taxon>Eukaryota</taxon>
        <taxon>Metazoa</taxon>
        <taxon>Ecdysozoa</taxon>
        <taxon>Arthropoda</taxon>
        <taxon>Hexapoda</taxon>
        <taxon>Insecta</taxon>
        <taxon>Pterygota</taxon>
        <taxon>Neoptera</taxon>
        <taxon>Endopterygota</taxon>
        <taxon>Diptera</taxon>
        <taxon>Brachycera</taxon>
        <taxon>Muscomorpha</taxon>
        <taxon>Hippoboscoidea</taxon>
        <taxon>Glossinidae</taxon>
        <taxon>Glossina</taxon>
    </lineage>
</organism>
<dbReference type="VEuPathDB" id="VectorBase:GPAI010806"/>
<sequence>MGCYCLQTKQAASTCFHFKCFAARFVAVLNMHSGLQNVYKYMCYHSDRQVFVKSYCGIEIRVGDHEFSDMSIELRKVISICAIPLTMRPLTLTWDITFRKQRTDAYAYVGKSPHNINDQSKVPFLNHWHQGEVFCDQIHGLVVGATIY</sequence>
<dbReference type="Proteomes" id="UP000092445">
    <property type="component" value="Unassembled WGS sequence"/>
</dbReference>
<evidence type="ECO:0000313" key="1">
    <source>
        <dbReference type="EnsemblMetazoa" id="GPAI010806-PA"/>
    </source>
</evidence>
<name>A0A1A9ZCV9_GLOPL</name>
<evidence type="ECO:0000313" key="2">
    <source>
        <dbReference type="Proteomes" id="UP000092445"/>
    </source>
</evidence>
<dbReference type="AlphaFoldDB" id="A0A1A9ZCV9"/>
<accession>A0A1A9ZCV9</accession>